<reference evidence="2" key="1">
    <citation type="submission" date="2021-06" db="EMBL/GenBank/DDBJ databases">
        <authorList>
            <person name="Kallberg Y."/>
            <person name="Tangrot J."/>
            <person name="Rosling A."/>
        </authorList>
    </citation>
    <scope>NUCLEOTIDE SEQUENCE</scope>
    <source>
        <strain evidence="2">IN212</strain>
    </source>
</reference>
<name>A0A9N8W5E3_9GLOM</name>
<organism evidence="2 3">
    <name type="scientific">Racocetra fulgida</name>
    <dbReference type="NCBI Taxonomy" id="60492"/>
    <lineage>
        <taxon>Eukaryota</taxon>
        <taxon>Fungi</taxon>
        <taxon>Fungi incertae sedis</taxon>
        <taxon>Mucoromycota</taxon>
        <taxon>Glomeromycotina</taxon>
        <taxon>Glomeromycetes</taxon>
        <taxon>Diversisporales</taxon>
        <taxon>Gigasporaceae</taxon>
        <taxon>Racocetra</taxon>
    </lineage>
</organism>
<keyword evidence="3" id="KW-1185">Reference proteome</keyword>
<evidence type="ECO:0000313" key="2">
    <source>
        <dbReference type="EMBL" id="CAG8472787.1"/>
    </source>
</evidence>
<dbReference type="AlphaFoldDB" id="A0A9N8W5E3"/>
<dbReference type="OrthoDB" id="2388744at2759"/>
<accession>A0A9N8W5E3</accession>
<protein>
    <submittedName>
        <fullName evidence="2">19654_t:CDS:1</fullName>
    </submittedName>
</protein>
<comment type="caution">
    <text evidence="2">The sequence shown here is derived from an EMBL/GenBank/DDBJ whole genome shotgun (WGS) entry which is preliminary data.</text>
</comment>
<proteinExistence type="predicted"/>
<dbReference type="Pfam" id="PF07534">
    <property type="entry name" value="TLD"/>
    <property type="match status" value="1"/>
</dbReference>
<dbReference type="Proteomes" id="UP000789396">
    <property type="component" value="Unassembled WGS sequence"/>
</dbReference>
<feature type="domain" description="TLDc" evidence="1">
    <location>
        <begin position="118"/>
        <end position="299"/>
    </location>
</feature>
<dbReference type="InterPro" id="IPR006571">
    <property type="entry name" value="TLDc_dom"/>
</dbReference>
<sequence>MQHAEKDILNFLVATDELLIDGVLEEGQWHLIEKRYKWILCNLDLELANLKNILYSYIPLIRFTEFTVNQLYTFVWPFRDIIDIKLRNEIADFQNNLKLQLNIILEPRQPKLHFFESSIITPLQAIKIIHRIPKIKQLTLSKIHCELNLLLRGTRDGFTSKVFHKLCDNKGATIVIMKVRTSGEIIGGYNPICWGYQDGPESLIYIDSCRKYLYTNKSFIFSFNPRKNSQNIKFSSAKGNNNPAIKDDLQLGPCFGKQDIHMTDDFNKNGKCTSQSSSFDDIISAKNFSIIEYEVFQVVYKRSDENRWISFMNPKYFKNDKYIGPVY</sequence>
<evidence type="ECO:0000259" key="1">
    <source>
        <dbReference type="PROSITE" id="PS51886"/>
    </source>
</evidence>
<gene>
    <name evidence="2" type="ORF">RFULGI_LOCUS1195</name>
</gene>
<evidence type="ECO:0000313" key="3">
    <source>
        <dbReference type="Proteomes" id="UP000789396"/>
    </source>
</evidence>
<dbReference type="EMBL" id="CAJVPZ010000665">
    <property type="protein sequence ID" value="CAG8472787.1"/>
    <property type="molecule type" value="Genomic_DNA"/>
</dbReference>
<dbReference type="PROSITE" id="PS51886">
    <property type="entry name" value="TLDC"/>
    <property type="match status" value="1"/>
</dbReference>